<sequence length="298" mass="31175">MAAMGDRLTEQLTGLFELGDHPLALIAERVERQPGLTLRHLTFRTKTGEPVRGILCRPDSDGPLPAVLNIHAHGGRYDIGADELMAGRPALQSPMGPALAALGIQSLCLDMPCFGLRAGVTESAAAKAALWQGRSLAGQMLGECRAAVDWLAADPGTDAGRIGCFGISMGATLGYWLAAVDLRIRALAHECCYADFAPLLETGAHDRHGIYLTVPGLLPLASNGTIAGLVAPRAQFIAIGDADPLTPPDAVDLALQATRAAYAAQGGRLVLHREPLTGHVETAAMRAAVLEFLAAELA</sequence>
<dbReference type="InterPro" id="IPR000383">
    <property type="entry name" value="Xaa-Pro-like_dom"/>
</dbReference>
<dbReference type="InterPro" id="IPR029058">
    <property type="entry name" value="AB_hydrolase_fold"/>
</dbReference>
<dbReference type="Pfam" id="PF02129">
    <property type="entry name" value="Peptidase_S15"/>
    <property type="match status" value="1"/>
</dbReference>
<gene>
    <name evidence="2" type="ORF">GEU84_001350</name>
</gene>
<dbReference type="SUPFAM" id="SSF53474">
    <property type="entry name" value="alpha/beta-Hydrolases"/>
    <property type="match status" value="1"/>
</dbReference>
<protein>
    <recommendedName>
        <fullName evidence="1">Xaa-Pro dipeptidyl-peptidase-like domain-containing protein</fullName>
    </recommendedName>
</protein>
<dbReference type="Proteomes" id="UP000484076">
    <property type="component" value="Unassembled WGS sequence"/>
</dbReference>
<dbReference type="GO" id="GO:0016787">
    <property type="term" value="F:hydrolase activity"/>
    <property type="evidence" value="ECO:0007669"/>
    <property type="project" value="InterPro"/>
</dbReference>
<evidence type="ECO:0000313" key="2">
    <source>
        <dbReference type="EMBL" id="NUB43017.1"/>
    </source>
</evidence>
<dbReference type="EMBL" id="WHUT02000001">
    <property type="protein sequence ID" value="NUB43017.1"/>
    <property type="molecule type" value="Genomic_DNA"/>
</dbReference>
<evidence type="ECO:0000259" key="1">
    <source>
        <dbReference type="Pfam" id="PF02129"/>
    </source>
</evidence>
<proteinExistence type="predicted"/>
<evidence type="ECO:0000313" key="3">
    <source>
        <dbReference type="Proteomes" id="UP000484076"/>
    </source>
</evidence>
<dbReference type="PANTHER" id="PTHR22946">
    <property type="entry name" value="DIENELACTONE HYDROLASE DOMAIN-CONTAINING PROTEIN-RELATED"/>
    <property type="match status" value="1"/>
</dbReference>
<dbReference type="Gene3D" id="3.40.50.1820">
    <property type="entry name" value="alpha/beta hydrolase"/>
    <property type="match status" value="1"/>
</dbReference>
<dbReference type="RefSeq" id="WP_152823705.1">
    <property type="nucleotide sequence ID" value="NZ_WHUT02000001.1"/>
</dbReference>
<dbReference type="PANTHER" id="PTHR22946:SF0">
    <property type="entry name" value="DIENELACTONE HYDROLASE DOMAIN-CONTAINING PROTEIN"/>
    <property type="match status" value="1"/>
</dbReference>
<dbReference type="AlphaFoldDB" id="A0A8X8GTW3"/>
<organism evidence="2 3">
    <name type="scientific">Fertoeibacter niger</name>
    <dbReference type="NCBI Taxonomy" id="2656921"/>
    <lineage>
        <taxon>Bacteria</taxon>
        <taxon>Pseudomonadati</taxon>
        <taxon>Pseudomonadota</taxon>
        <taxon>Alphaproteobacteria</taxon>
        <taxon>Rhodobacterales</taxon>
        <taxon>Paracoccaceae</taxon>
        <taxon>Fertoeibacter</taxon>
    </lineage>
</organism>
<reference evidence="2" key="1">
    <citation type="submission" date="2020-05" db="EMBL/GenBank/DDBJ databases">
        <title>Fertoebacter nigrum gen. nov., sp. nov., a new member of the family Rhodobacteraceae.</title>
        <authorList>
            <person name="Szuroczki S."/>
            <person name="Abbaszade G."/>
            <person name="Buni D."/>
            <person name="Schumann P."/>
            <person name="Toth E."/>
        </authorList>
    </citation>
    <scope>NUCLEOTIDE SEQUENCE</scope>
    <source>
        <strain evidence="2">RG-N-1a</strain>
    </source>
</reference>
<name>A0A8X8GTW3_9RHOB</name>
<comment type="caution">
    <text evidence="2">The sequence shown here is derived from an EMBL/GenBank/DDBJ whole genome shotgun (WGS) entry which is preliminary data.</text>
</comment>
<feature type="domain" description="Xaa-Pro dipeptidyl-peptidase-like" evidence="1">
    <location>
        <begin position="56"/>
        <end position="212"/>
    </location>
</feature>
<accession>A0A8X8GTW3</accession>
<keyword evidence="3" id="KW-1185">Reference proteome</keyword>
<dbReference type="InterPro" id="IPR050261">
    <property type="entry name" value="FrsA_esterase"/>
</dbReference>